<keyword evidence="3" id="KW-1185">Reference proteome</keyword>
<dbReference type="AlphaFoldDB" id="A0A5B7G323"/>
<feature type="compositionally biased region" description="Basic residues" evidence="1">
    <location>
        <begin position="16"/>
        <end position="31"/>
    </location>
</feature>
<organism evidence="2 3">
    <name type="scientific">Portunus trituberculatus</name>
    <name type="common">Swimming crab</name>
    <name type="synonym">Neptunus trituberculatus</name>
    <dbReference type="NCBI Taxonomy" id="210409"/>
    <lineage>
        <taxon>Eukaryota</taxon>
        <taxon>Metazoa</taxon>
        <taxon>Ecdysozoa</taxon>
        <taxon>Arthropoda</taxon>
        <taxon>Crustacea</taxon>
        <taxon>Multicrustacea</taxon>
        <taxon>Malacostraca</taxon>
        <taxon>Eumalacostraca</taxon>
        <taxon>Eucarida</taxon>
        <taxon>Decapoda</taxon>
        <taxon>Pleocyemata</taxon>
        <taxon>Brachyura</taxon>
        <taxon>Eubrachyura</taxon>
        <taxon>Portunoidea</taxon>
        <taxon>Portunidae</taxon>
        <taxon>Portuninae</taxon>
        <taxon>Portunus</taxon>
    </lineage>
</organism>
<reference evidence="2 3" key="1">
    <citation type="submission" date="2019-05" db="EMBL/GenBank/DDBJ databases">
        <title>Another draft genome of Portunus trituberculatus and its Hox gene families provides insights of decapod evolution.</title>
        <authorList>
            <person name="Jeong J.-H."/>
            <person name="Song I."/>
            <person name="Kim S."/>
            <person name="Choi T."/>
            <person name="Kim D."/>
            <person name="Ryu S."/>
            <person name="Kim W."/>
        </authorList>
    </citation>
    <scope>NUCLEOTIDE SEQUENCE [LARGE SCALE GENOMIC DNA]</scope>
    <source>
        <tissue evidence="2">Muscle</tissue>
    </source>
</reference>
<gene>
    <name evidence="2" type="ORF">E2C01_045825</name>
</gene>
<accession>A0A5B7G323</accession>
<sequence>MSLAMPSRPRLARTMARTRRGGTGRYKRKPNTRLAYGENSGIWHARRPSSRINIQASVHDGCPFLPSPRDTCMAFPGSS</sequence>
<comment type="caution">
    <text evidence="2">The sequence shown here is derived from an EMBL/GenBank/DDBJ whole genome shotgun (WGS) entry which is preliminary data.</text>
</comment>
<evidence type="ECO:0000256" key="1">
    <source>
        <dbReference type="SAM" id="MobiDB-lite"/>
    </source>
</evidence>
<evidence type="ECO:0000313" key="2">
    <source>
        <dbReference type="EMBL" id="MPC51967.1"/>
    </source>
</evidence>
<proteinExistence type="predicted"/>
<dbReference type="Proteomes" id="UP000324222">
    <property type="component" value="Unassembled WGS sequence"/>
</dbReference>
<dbReference type="EMBL" id="VSRR010010542">
    <property type="protein sequence ID" value="MPC51967.1"/>
    <property type="molecule type" value="Genomic_DNA"/>
</dbReference>
<feature type="region of interest" description="Disordered" evidence="1">
    <location>
        <begin position="1"/>
        <end position="31"/>
    </location>
</feature>
<name>A0A5B7G323_PORTR</name>
<evidence type="ECO:0000313" key="3">
    <source>
        <dbReference type="Proteomes" id="UP000324222"/>
    </source>
</evidence>
<protein>
    <submittedName>
        <fullName evidence="2">Uncharacterized protein</fullName>
    </submittedName>
</protein>